<dbReference type="PROSITE" id="PS51352">
    <property type="entry name" value="THIOREDOXIN_2"/>
    <property type="match status" value="1"/>
</dbReference>
<dbReference type="GO" id="GO:0016491">
    <property type="term" value="F:oxidoreductase activity"/>
    <property type="evidence" value="ECO:0007669"/>
    <property type="project" value="UniProtKB-KW"/>
</dbReference>
<dbReference type="Pfam" id="PF18312">
    <property type="entry name" value="ScsC_N"/>
    <property type="match status" value="1"/>
</dbReference>
<feature type="signal peptide" evidence="7">
    <location>
        <begin position="1"/>
        <end position="26"/>
    </location>
</feature>
<dbReference type="InterPro" id="IPR012336">
    <property type="entry name" value="Thioredoxin-like_fold"/>
</dbReference>
<dbReference type="Proteomes" id="UP000295391">
    <property type="component" value="Unassembled WGS sequence"/>
</dbReference>
<feature type="domain" description="Thioredoxin" evidence="8">
    <location>
        <begin position="86"/>
        <end position="278"/>
    </location>
</feature>
<comment type="similarity">
    <text evidence="2">Belongs to the thioredoxin family. DsbA subfamily.</text>
</comment>
<comment type="function">
    <text evidence="1">May be required for disulfide bond formation in some proteins.</text>
</comment>
<name>A0A4R6VUQ0_9HYPH</name>
<evidence type="ECO:0000256" key="6">
    <source>
        <dbReference type="ARBA" id="ARBA00023284"/>
    </source>
</evidence>
<proteinExistence type="inferred from homology"/>
<dbReference type="GO" id="GO:0016853">
    <property type="term" value="F:isomerase activity"/>
    <property type="evidence" value="ECO:0007669"/>
    <property type="project" value="UniProtKB-KW"/>
</dbReference>
<dbReference type="InterPro" id="IPR041205">
    <property type="entry name" value="ScsC_N"/>
</dbReference>
<keyword evidence="9" id="KW-0413">Isomerase</keyword>
<dbReference type="OrthoDB" id="9780147at2"/>
<evidence type="ECO:0000256" key="1">
    <source>
        <dbReference type="ARBA" id="ARBA00003565"/>
    </source>
</evidence>
<sequence length="285" mass="31462">MNLFSSIAKLPLVALGFVAFMLPAQAQNLGDMTKDDLSALIEQIVDEKIENLLADTPKASAAQGRFGNAVEDYLMSNPQLLERMSVALQTQAQEAEIAQTRDTLMALGDRVHNDADQVVLGNPDGDVTIVEFFDYNCGYCRQAVANMMQLLEEDKNVRFILREFPILSQGSADAARVATIVNRNKDVSYMEFHTKLFQSRGQVDKARALEVAAELGMNPVEVELQMQDQSVTQAIGRTYQLADALSISSTPNYIIGNEVVRGAESFEGLKRRVDNMRECGETTCP</sequence>
<keyword evidence="4" id="KW-0560">Oxidoreductase</keyword>
<dbReference type="SUPFAM" id="SSF52833">
    <property type="entry name" value="Thioredoxin-like"/>
    <property type="match status" value="1"/>
</dbReference>
<dbReference type="Pfam" id="PF13462">
    <property type="entry name" value="Thioredoxin_4"/>
    <property type="match status" value="1"/>
</dbReference>
<evidence type="ECO:0000256" key="4">
    <source>
        <dbReference type="ARBA" id="ARBA00023002"/>
    </source>
</evidence>
<dbReference type="InterPro" id="IPR013766">
    <property type="entry name" value="Thioredoxin_domain"/>
</dbReference>
<keyword evidence="3 7" id="KW-0732">Signal</keyword>
<protein>
    <submittedName>
        <fullName evidence="9">Protein-disulfide isomerase</fullName>
    </submittedName>
</protein>
<evidence type="ECO:0000256" key="7">
    <source>
        <dbReference type="SAM" id="SignalP"/>
    </source>
</evidence>
<dbReference type="PANTHER" id="PTHR13887:SF14">
    <property type="entry name" value="DISULFIDE BOND FORMATION PROTEIN D"/>
    <property type="match status" value="1"/>
</dbReference>
<dbReference type="InterPro" id="IPR036249">
    <property type="entry name" value="Thioredoxin-like_sf"/>
</dbReference>
<dbReference type="EMBL" id="SNYR01000001">
    <property type="protein sequence ID" value="TDQ66434.1"/>
    <property type="molecule type" value="Genomic_DNA"/>
</dbReference>
<dbReference type="CDD" id="cd03023">
    <property type="entry name" value="DsbA_Com1_like"/>
    <property type="match status" value="1"/>
</dbReference>
<feature type="chain" id="PRO_5020780727" evidence="7">
    <location>
        <begin position="27"/>
        <end position="285"/>
    </location>
</feature>
<keyword evidence="5" id="KW-1015">Disulfide bond</keyword>
<dbReference type="Gene3D" id="3.40.30.10">
    <property type="entry name" value="Glutaredoxin"/>
    <property type="match status" value="1"/>
</dbReference>
<dbReference type="PANTHER" id="PTHR13887">
    <property type="entry name" value="GLUTATHIONE S-TRANSFERASE KAPPA"/>
    <property type="match status" value="1"/>
</dbReference>
<evidence type="ECO:0000256" key="2">
    <source>
        <dbReference type="ARBA" id="ARBA00005791"/>
    </source>
</evidence>
<keyword evidence="10" id="KW-1185">Reference proteome</keyword>
<comment type="caution">
    <text evidence="9">The sequence shown here is derived from an EMBL/GenBank/DDBJ whole genome shotgun (WGS) entry which is preliminary data.</text>
</comment>
<evidence type="ECO:0000256" key="3">
    <source>
        <dbReference type="ARBA" id="ARBA00022729"/>
    </source>
</evidence>
<dbReference type="AlphaFoldDB" id="A0A4R6VUQ0"/>
<keyword evidence="6" id="KW-0676">Redox-active center</keyword>
<evidence type="ECO:0000259" key="8">
    <source>
        <dbReference type="PROSITE" id="PS51352"/>
    </source>
</evidence>
<reference evidence="9 10" key="1">
    <citation type="submission" date="2019-03" db="EMBL/GenBank/DDBJ databases">
        <title>Genomic Encyclopedia of Type Strains, Phase III (KMG-III): the genomes of soil and plant-associated and newly described type strains.</title>
        <authorList>
            <person name="Whitman W."/>
        </authorList>
    </citation>
    <scope>NUCLEOTIDE SEQUENCE [LARGE SCALE GENOMIC DNA]</scope>
    <source>
        <strain evidence="9 10">CGMCC 1.7002</strain>
    </source>
</reference>
<organism evidence="9 10">
    <name type="scientific">Maritalea mobilis</name>
    <dbReference type="NCBI Taxonomy" id="483324"/>
    <lineage>
        <taxon>Bacteria</taxon>
        <taxon>Pseudomonadati</taxon>
        <taxon>Pseudomonadota</taxon>
        <taxon>Alphaproteobacteria</taxon>
        <taxon>Hyphomicrobiales</taxon>
        <taxon>Devosiaceae</taxon>
        <taxon>Maritalea</taxon>
    </lineage>
</organism>
<evidence type="ECO:0000313" key="9">
    <source>
        <dbReference type="EMBL" id="TDQ66434.1"/>
    </source>
</evidence>
<evidence type="ECO:0000313" key="10">
    <source>
        <dbReference type="Proteomes" id="UP000295391"/>
    </source>
</evidence>
<dbReference type="RefSeq" id="WP_133571128.1">
    <property type="nucleotide sequence ID" value="NZ_SNYR01000001.1"/>
</dbReference>
<accession>A0A4R6VUQ0</accession>
<evidence type="ECO:0000256" key="5">
    <source>
        <dbReference type="ARBA" id="ARBA00023157"/>
    </source>
</evidence>
<gene>
    <name evidence="9" type="ORF">ATL17_0430</name>
</gene>